<dbReference type="GO" id="GO:0005509">
    <property type="term" value="F:calcium ion binding"/>
    <property type="evidence" value="ECO:0007669"/>
    <property type="project" value="UniProtKB-UniRule"/>
</dbReference>
<dbReference type="Proteomes" id="UP000765507">
    <property type="component" value="Unassembled WGS sequence"/>
</dbReference>
<feature type="compositionally biased region" description="Low complexity" evidence="14">
    <location>
        <begin position="99"/>
        <end position="109"/>
    </location>
</feature>
<dbReference type="SMART" id="SM00095">
    <property type="entry name" value="TR_THY"/>
    <property type="match status" value="1"/>
</dbReference>
<evidence type="ECO:0000256" key="1">
    <source>
        <dbReference type="ARBA" id="ARBA00001043"/>
    </source>
</evidence>
<keyword evidence="6" id="KW-0479">Metal-binding</keyword>
<evidence type="ECO:0000256" key="11">
    <source>
        <dbReference type="ARBA" id="ARBA00023136"/>
    </source>
</evidence>
<comment type="caution">
    <text evidence="16">The sequence shown here is derived from an EMBL/GenBank/DDBJ whole genome shotgun (WGS) entry which is preliminary data.</text>
</comment>
<dbReference type="GO" id="GO:0008013">
    <property type="term" value="F:beta-catenin binding"/>
    <property type="evidence" value="ECO:0007669"/>
    <property type="project" value="TreeGrafter"/>
</dbReference>
<dbReference type="FunFam" id="2.60.40.60:FF:000011">
    <property type="entry name" value="Cadherin 1"/>
    <property type="match status" value="1"/>
</dbReference>
<dbReference type="CDD" id="cd05822">
    <property type="entry name" value="TLP_HIUase"/>
    <property type="match status" value="1"/>
</dbReference>
<evidence type="ECO:0000256" key="8">
    <source>
        <dbReference type="ARBA" id="ARBA00022801"/>
    </source>
</evidence>
<dbReference type="InterPro" id="IPR036817">
    <property type="entry name" value="Transthyretin/HIU_hydrolase_sf"/>
</dbReference>
<dbReference type="GO" id="GO:0034332">
    <property type="term" value="P:adherens junction organization"/>
    <property type="evidence" value="ECO:0007669"/>
    <property type="project" value="TreeGrafter"/>
</dbReference>
<feature type="compositionally biased region" description="Gly residues" evidence="14">
    <location>
        <begin position="1"/>
        <end position="33"/>
    </location>
</feature>
<dbReference type="InterPro" id="IPR023416">
    <property type="entry name" value="Transthyretin/HIU_hydrolase_d"/>
</dbReference>
<evidence type="ECO:0000256" key="5">
    <source>
        <dbReference type="ARBA" id="ARBA00022631"/>
    </source>
</evidence>
<dbReference type="PROSITE" id="PS00232">
    <property type="entry name" value="CADHERIN_1"/>
    <property type="match status" value="1"/>
</dbReference>
<dbReference type="GO" id="GO:0016477">
    <property type="term" value="P:cell migration"/>
    <property type="evidence" value="ECO:0007669"/>
    <property type="project" value="TreeGrafter"/>
</dbReference>
<evidence type="ECO:0000256" key="13">
    <source>
        <dbReference type="PROSITE-ProRule" id="PRU00043"/>
    </source>
</evidence>
<dbReference type="OrthoDB" id="10265230at2759"/>
<dbReference type="FunFam" id="2.60.40.60:FF:000022">
    <property type="entry name" value="Cadherin 2"/>
    <property type="match status" value="1"/>
</dbReference>
<evidence type="ECO:0000256" key="7">
    <source>
        <dbReference type="ARBA" id="ARBA00022737"/>
    </source>
</evidence>
<evidence type="ECO:0000256" key="4">
    <source>
        <dbReference type="ARBA" id="ARBA00022475"/>
    </source>
</evidence>
<comment type="subcellular location">
    <subcellularLocation>
        <location evidence="2">Cell membrane</location>
    </subcellularLocation>
</comment>
<evidence type="ECO:0000259" key="15">
    <source>
        <dbReference type="PROSITE" id="PS50268"/>
    </source>
</evidence>
<dbReference type="CDD" id="cd00031">
    <property type="entry name" value="CA_like"/>
    <property type="match status" value="1"/>
</dbReference>
<dbReference type="PANTHER" id="PTHR24027:SF319">
    <property type="entry name" value="CADHERIN-1"/>
    <property type="match status" value="1"/>
</dbReference>
<dbReference type="GO" id="GO:0007043">
    <property type="term" value="P:cell-cell junction assembly"/>
    <property type="evidence" value="ECO:0007669"/>
    <property type="project" value="TreeGrafter"/>
</dbReference>
<evidence type="ECO:0000256" key="12">
    <source>
        <dbReference type="ARBA" id="ARBA00023180"/>
    </source>
</evidence>
<dbReference type="GO" id="GO:0044331">
    <property type="term" value="P:cell-cell adhesion mediated by cadherin"/>
    <property type="evidence" value="ECO:0007669"/>
    <property type="project" value="TreeGrafter"/>
</dbReference>
<dbReference type="Pfam" id="PF00576">
    <property type="entry name" value="Transthyretin"/>
    <property type="match status" value="1"/>
</dbReference>
<dbReference type="PRINTS" id="PR00205">
    <property type="entry name" value="CADHERIN"/>
</dbReference>
<dbReference type="Pfam" id="PF00028">
    <property type="entry name" value="Cadherin"/>
    <property type="match status" value="2"/>
</dbReference>
<evidence type="ECO:0000256" key="6">
    <source>
        <dbReference type="ARBA" id="ARBA00022723"/>
    </source>
</evidence>
<evidence type="ECO:0000256" key="10">
    <source>
        <dbReference type="ARBA" id="ARBA00022889"/>
    </source>
</evidence>
<dbReference type="CDD" id="cd11304">
    <property type="entry name" value="Cadherin_repeat"/>
    <property type="match status" value="1"/>
</dbReference>
<dbReference type="SUPFAM" id="SSF49313">
    <property type="entry name" value="Cadherin-like"/>
    <property type="match status" value="2"/>
</dbReference>
<keyword evidence="7" id="KW-0677">Repeat</keyword>
<keyword evidence="11" id="KW-0472">Membrane</keyword>
<reference evidence="16 17" key="1">
    <citation type="journal article" date="2020" name="G3 (Bethesda)">
        <title>Draft Genome of the Common Snapping Turtle, Chelydra serpentina, a Model for Phenotypic Plasticity in Reptiles.</title>
        <authorList>
            <person name="Das D."/>
            <person name="Singh S.K."/>
            <person name="Bierstedt J."/>
            <person name="Erickson A."/>
            <person name="Galli G.L.J."/>
            <person name="Crossley D.A. 2nd"/>
            <person name="Rhen T."/>
        </authorList>
    </citation>
    <scope>NUCLEOTIDE SEQUENCE [LARGE SCALE GENOMIC DNA]</scope>
    <source>
        <strain evidence="16">KW</strain>
    </source>
</reference>
<keyword evidence="10" id="KW-0130">Cell adhesion</keyword>
<evidence type="ECO:0000256" key="9">
    <source>
        <dbReference type="ARBA" id="ARBA00022837"/>
    </source>
</evidence>
<dbReference type="EMBL" id="JAHGAV010000003">
    <property type="protein sequence ID" value="KAG6940771.1"/>
    <property type="molecule type" value="Genomic_DNA"/>
</dbReference>
<dbReference type="Gene3D" id="2.60.40.60">
    <property type="entry name" value="Cadherins"/>
    <property type="match status" value="2"/>
</dbReference>
<evidence type="ECO:0000313" key="16">
    <source>
        <dbReference type="EMBL" id="KAG6940771.1"/>
    </source>
</evidence>
<organism evidence="16 17">
    <name type="scientific">Chelydra serpentina</name>
    <name type="common">Snapping turtle</name>
    <name type="synonym">Testudo serpentina</name>
    <dbReference type="NCBI Taxonomy" id="8475"/>
    <lineage>
        <taxon>Eukaryota</taxon>
        <taxon>Metazoa</taxon>
        <taxon>Chordata</taxon>
        <taxon>Craniata</taxon>
        <taxon>Vertebrata</taxon>
        <taxon>Euteleostomi</taxon>
        <taxon>Archelosauria</taxon>
        <taxon>Testudinata</taxon>
        <taxon>Testudines</taxon>
        <taxon>Cryptodira</taxon>
        <taxon>Durocryptodira</taxon>
        <taxon>Americhelydia</taxon>
        <taxon>Chelydroidea</taxon>
        <taxon>Chelydridae</taxon>
        <taxon>Chelydra</taxon>
    </lineage>
</organism>
<feature type="compositionally biased region" description="Low complexity" evidence="14">
    <location>
        <begin position="64"/>
        <end position="76"/>
    </location>
</feature>
<keyword evidence="12" id="KW-0325">Glycoprotein</keyword>
<dbReference type="AlphaFoldDB" id="A0A8T1THM5"/>
<feature type="region of interest" description="Disordered" evidence="14">
    <location>
        <begin position="1"/>
        <end position="109"/>
    </location>
</feature>
<dbReference type="GO" id="GO:0005912">
    <property type="term" value="C:adherens junction"/>
    <property type="evidence" value="ECO:0007669"/>
    <property type="project" value="TreeGrafter"/>
</dbReference>
<keyword evidence="9 13" id="KW-0106">Calcium</keyword>
<dbReference type="InterPro" id="IPR014306">
    <property type="entry name" value="Hydroxyisourate_hydrolase"/>
</dbReference>
<dbReference type="GO" id="GO:0016339">
    <property type="term" value="P:calcium-dependent cell-cell adhesion via plasma membrane cell adhesion molecules"/>
    <property type="evidence" value="ECO:0007669"/>
    <property type="project" value="TreeGrafter"/>
</dbReference>
<dbReference type="SMART" id="SM00112">
    <property type="entry name" value="CA"/>
    <property type="match status" value="2"/>
</dbReference>
<feature type="non-terminal residue" evidence="16">
    <location>
        <position position="464"/>
    </location>
</feature>
<dbReference type="InterPro" id="IPR002126">
    <property type="entry name" value="Cadherin-like_dom"/>
</dbReference>
<feature type="domain" description="Cadherin" evidence="15">
    <location>
        <begin position="156"/>
        <end position="238"/>
    </location>
</feature>
<dbReference type="GO" id="GO:0000902">
    <property type="term" value="P:cell morphogenesis"/>
    <property type="evidence" value="ECO:0007669"/>
    <property type="project" value="TreeGrafter"/>
</dbReference>
<dbReference type="InterPro" id="IPR015919">
    <property type="entry name" value="Cadherin-like_sf"/>
</dbReference>
<feature type="compositionally biased region" description="Polar residues" evidence="14">
    <location>
        <begin position="49"/>
        <end position="58"/>
    </location>
</feature>
<feature type="domain" description="Cadherin" evidence="15">
    <location>
        <begin position="239"/>
        <end position="352"/>
    </location>
</feature>
<accession>A0A8T1THM5</accession>
<evidence type="ECO:0000256" key="3">
    <source>
        <dbReference type="ARBA" id="ARBA00012609"/>
    </source>
</evidence>
<dbReference type="GO" id="GO:0045296">
    <property type="term" value="F:cadherin binding"/>
    <property type="evidence" value="ECO:0007669"/>
    <property type="project" value="TreeGrafter"/>
</dbReference>
<proteinExistence type="predicted"/>
<dbReference type="InterPro" id="IPR039808">
    <property type="entry name" value="Cadherin"/>
</dbReference>
<keyword evidence="5" id="KW-0659">Purine metabolism</keyword>
<evidence type="ECO:0000256" key="14">
    <source>
        <dbReference type="SAM" id="MobiDB-lite"/>
    </source>
</evidence>
<dbReference type="SUPFAM" id="SSF49472">
    <property type="entry name" value="Transthyretin (synonym: prealbumin)"/>
    <property type="match status" value="1"/>
</dbReference>
<dbReference type="PROSITE" id="PS50268">
    <property type="entry name" value="CADHERIN_2"/>
    <property type="match status" value="2"/>
</dbReference>
<dbReference type="GO" id="GO:0007416">
    <property type="term" value="P:synapse assembly"/>
    <property type="evidence" value="ECO:0007669"/>
    <property type="project" value="TreeGrafter"/>
</dbReference>
<dbReference type="GO" id="GO:0016342">
    <property type="term" value="C:catenin complex"/>
    <property type="evidence" value="ECO:0007669"/>
    <property type="project" value="TreeGrafter"/>
</dbReference>
<dbReference type="GO" id="GO:0016600">
    <property type="term" value="C:flotillin complex"/>
    <property type="evidence" value="ECO:0007669"/>
    <property type="project" value="TreeGrafter"/>
</dbReference>
<dbReference type="GO" id="GO:0043296">
    <property type="term" value="C:apical junction complex"/>
    <property type="evidence" value="ECO:0007669"/>
    <property type="project" value="TreeGrafter"/>
</dbReference>
<dbReference type="GO" id="GO:0033971">
    <property type="term" value="F:hydroxyisourate hydrolase activity"/>
    <property type="evidence" value="ECO:0007669"/>
    <property type="project" value="UniProtKB-EC"/>
</dbReference>
<dbReference type="NCBIfam" id="TIGR02962">
    <property type="entry name" value="hdxy_isourate"/>
    <property type="match status" value="1"/>
</dbReference>
<name>A0A8T1THM5_CHESE</name>
<protein>
    <recommendedName>
        <fullName evidence="3">hydroxyisourate hydrolase</fullName>
        <ecNumber evidence="3">3.5.2.17</ecNumber>
    </recommendedName>
</protein>
<keyword evidence="4" id="KW-1003">Cell membrane</keyword>
<dbReference type="GO" id="GO:0007156">
    <property type="term" value="P:homophilic cell adhesion via plasma membrane adhesion molecules"/>
    <property type="evidence" value="ECO:0007669"/>
    <property type="project" value="InterPro"/>
</dbReference>
<dbReference type="Gene3D" id="2.60.40.180">
    <property type="entry name" value="Transthyretin/hydroxyisourate hydrolase domain"/>
    <property type="match status" value="1"/>
</dbReference>
<dbReference type="InterPro" id="IPR000895">
    <property type="entry name" value="Transthyretin/HIU_hydrolase"/>
</dbReference>
<keyword evidence="8" id="KW-0378">Hydrolase</keyword>
<evidence type="ECO:0000313" key="17">
    <source>
        <dbReference type="Proteomes" id="UP000765507"/>
    </source>
</evidence>
<dbReference type="PRINTS" id="PR00189">
    <property type="entry name" value="TRNSTHYRETIN"/>
</dbReference>
<dbReference type="InterPro" id="IPR020894">
    <property type="entry name" value="Cadherin_CS"/>
</dbReference>
<dbReference type="PANTHER" id="PTHR24027">
    <property type="entry name" value="CADHERIN-23"/>
    <property type="match status" value="1"/>
</dbReference>
<dbReference type="GO" id="GO:0006144">
    <property type="term" value="P:purine nucleobase metabolic process"/>
    <property type="evidence" value="ECO:0007669"/>
    <property type="project" value="UniProtKB-KW"/>
</dbReference>
<keyword evidence="17" id="KW-1185">Reference proteome</keyword>
<gene>
    <name evidence="16" type="ORF">G0U57_014120</name>
</gene>
<comment type="catalytic activity">
    <reaction evidence="1">
        <text>5-hydroxyisourate + H2O = 5-hydroxy-2-oxo-4-ureido-2,5-dihydro-1H-imidazole-5-carboxylate + H(+)</text>
        <dbReference type="Rhea" id="RHEA:23736"/>
        <dbReference type="ChEBI" id="CHEBI:15377"/>
        <dbReference type="ChEBI" id="CHEBI:15378"/>
        <dbReference type="ChEBI" id="CHEBI:18072"/>
        <dbReference type="ChEBI" id="CHEBI:58639"/>
        <dbReference type="EC" id="3.5.2.17"/>
    </reaction>
</comment>
<dbReference type="GO" id="GO:0005737">
    <property type="term" value="C:cytoplasm"/>
    <property type="evidence" value="ECO:0007669"/>
    <property type="project" value="TreeGrafter"/>
</dbReference>
<sequence length="464" mass="49876">GWRYGGTGLGRGDGGTGGDTGLGRGDGWAGAAGGQLARGRLPQRPAGACSTNSSQSPTHPADFAPAEGRGGEAAPRPSQPEGGSHRASRQPEPCATPLSASSSSSRRISSPACLQATGLTVLQARPRQKRDWVIPPINCHENERGPYPKQLVQIKSNKDRETKVYYSITGQGADTPPEGVFIIERETGWLKVTKPLDREDISHYTILSHAVSANGQPVEDPMEIIITVTDQNDNKPQFTQSVFTGSIEEGAKPGTSVMQVTATDADDSVNSYNGVIVYSILQQIPEVPHNNMFGINNVTGSISVIATGLDRETAPQYRLIVQAADLQGHGLTASATAVIEVQVKNTCEAPSSSLATQVLNTVTGQPARGLVLHLSRLEDPGLQWMELMKSSTNVDGHCPLFLAPEQVKAGTYRLHFDTGPYWQQLGYTSFYPYVEVVFTVTEQTRKRHIRLLISPFSYTISKGS</sequence>
<dbReference type="EC" id="3.5.2.17" evidence="3"/>
<evidence type="ECO:0000256" key="2">
    <source>
        <dbReference type="ARBA" id="ARBA00004236"/>
    </source>
</evidence>